<feature type="region of interest" description="Disordered" evidence="1">
    <location>
        <begin position="17"/>
        <end position="70"/>
    </location>
</feature>
<dbReference type="EMBL" id="HACG01006973">
    <property type="protein sequence ID" value="CEK53838.1"/>
    <property type="molecule type" value="Transcribed_RNA"/>
</dbReference>
<feature type="non-terminal residue" evidence="2">
    <location>
        <position position="1"/>
    </location>
</feature>
<gene>
    <name evidence="2" type="primary">ORF21338</name>
</gene>
<feature type="non-terminal residue" evidence="2">
    <location>
        <position position="70"/>
    </location>
</feature>
<feature type="compositionally biased region" description="Basic and acidic residues" evidence="1">
    <location>
        <begin position="42"/>
        <end position="54"/>
    </location>
</feature>
<protein>
    <submittedName>
        <fullName evidence="2">Uncharacterized protein</fullName>
    </submittedName>
</protein>
<reference evidence="2" key="1">
    <citation type="submission" date="2014-12" db="EMBL/GenBank/DDBJ databases">
        <title>Insight into the proteome of Arion vulgaris.</title>
        <authorList>
            <person name="Aradska J."/>
            <person name="Bulat T."/>
            <person name="Smidak R."/>
            <person name="Sarate P."/>
            <person name="Gangsoo J."/>
            <person name="Sialana F."/>
            <person name="Bilban M."/>
            <person name="Lubec G."/>
        </authorList>
    </citation>
    <scope>NUCLEOTIDE SEQUENCE</scope>
    <source>
        <tissue evidence="2">Skin</tissue>
    </source>
</reference>
<sequence length="70" mass="7729">LNFTNISEKVGVTDISEKQNSKCSQAVDMKEGSFKNRQPMKNCDESKSSKKDGISLDVNNSDELVSMALE</sequence>
<accession>A0A0B6YCH8</accession>
<proteinExistence type="predicted"/>
<evidence type="ECO:0000313" key="2">
    <source>
        <dbReference type="EMBL" id="CEK53838.1"/>
    </source>
</evidence>
<organism evidence="2">
    <name type="scientific">Arion vulgaris</name>
    <dbReference type="NCBI Taxonomy" id="1028688"/>
    <lineage>
        <taxon>Eukaryota</taxon>
        <taxon>Metazoa</taxon>
        <taxon>Spiralia</taxon>
        <taxon>Lophotrochozoa</taxon>
        <taxon>Mollusca</taxon>
        <taxon>Gastropoda</taxon>
        <taxon>Heterobranchia</taxon>
        <taxon>Euthyneura</taxon>
        <taxon>Panpulmonata</taxon>
        <taxon>Eupulmonata</taxon>
        <taxon>Stylommatophora</taxon>
        <taxon>Helicina</taxon>
        <taxon>Arionoidea</taxon>
        <taxon>Arionidae</taxon>
        <taxon>Arion</taxon>
    </lineage>
</organism>
<evidence type="ECO:0000256" key="1">
    <source>
        <dbReference type="SAM" id="MobiDB-lite"/>
    </source>
</evidence>
<name>A0A0B6YCH8_9EUPU</name>
<dbReference type="AlphaFoldDB" id="A0A0B6YCH8"/>